<dbReference type="EMBL" id="CAMXCT030000435">
    <property type="protein sequence ID" value="CAL4766069.1"/>
    <property type="molecule type" value="Genomic_DNA"/>
</dbReference>
<accession>A0A9P1FLT4</accession>
<dbReference type="PANTHER" id="PTHR22847">
    <property type="entry name" value="WD40 REPEAT PROTEIN"/>
    <property type="match status" value="1"/>
</dbReference>
<organism evidence="5">
    <name type="scientific">Cladocopium goreaui</name>
    <dbReference type="NCBI Taxonomy" id="2562237"/>
    <lineage>
        <taxon>Eukaryota</taxon>
        <taxon>Sar</taxon>
        <taxon>Alveolata</taxon>
        <taxon>Dinophyceae</taxon>
        <taxon>Suessiales</taxon>
        <taxon>Symbiodiniaceae</taxon>
        <taxon>Cladocopium</taxon>
    </lineage>
</organism>
<evidence type="ECO:0000256" key="1">
    <source>
        <dbReference type="ARBA" id="ARBA00022574"/>
    </source>
</evidence>
<dbReference type="GO" id="GO:1990234">
    <property type="term" value="C:transferase complex"/>
    <property type="evidence" value="ECO:0007669"/>
    <property type="project" value="UniProtKB-ARBA"/>
</dbReference>
<dbReference type="PROSITE" id="PS00678">
    <property type="entry name" value="WD_REPEATS_1"/>
    <property type="match status" value="1"/>
</dbReference>
<dbReference type="PROSITE" id="PS50294">
    <property type="entry name" value="WD_REPEATS_REGION"/>
    <property type="match status" value="1"/>
</dbReference>
<dbReference type="Gene3D" id="2.130.10.10">
    <property type="entry name" value="YVTN repeat-like/Quinoprotein amine dehydrogenase"/>
    <property type="match status" value="1"/>
</dbReference>
<dbReference type="Pfam" id="PF00400">
    <property type="entry name" value="WD40"/>
    <property type="match status" value="1"/>
</dbReference>
<dbReference type="InterPro" id="IPR015943">
    <property type="entry name" value="WD40/YVTN_repeat-like_dom_sf"/>
</dbReference>
<dbReference type="GO" id="GO:0005634">
    <property type="term" value="C:nucleus"/>
    <property type="evidence" value="ECO:0007669"/>
    <property type="project" value="TreeGrafter"/>
</dbReference>
<feature type="repeat" description="WD" evidence="3">
    <location>
        <begin position="46"/>
        <end position="87"/>
    </location>
</feature>
<comment type="caution">
    <text evidence="5">The sequence shown here is derived from an EMBL/GenBank/DDBJ whole genome shotgun (WGS) entry which is preliminary data.</text>
</comment>
<dbReference type="SMART" id="SM00320">
    <property type="entry name" value="WD40"/>
    <property type="match status" value="1"/>
</dbReference>
<keyword evidence="2" id="KW-0677">Repeat</keyword>
<dbReference type="PROSITE" id="PS50082">
    <property type="entry name" value="WD_REPEATS_2"/>
    <property type="match status" value="2"/>
</dbReference>
<feature type="region of interest" description="Disordered" evidence="4">
    <location>
        <begin position="223"/>
        <end position="244"/>
    </location>
</feature>
<keyword evidence="7" id="KW-1185">Reference proteome</keyword>
<dbReference type="PANTHER" id="PTHR22847:SF637">
    <property type="entry name" value="WD REPEAT DOMAIN 5B"/>
    <property type="match status" value="1"/>
</dbReference>
<evidence type="ECO:0000313" key="5">
    <source>
        <dbReference type="EMBL" id="CAI3978757.1"/>
    </source>
</evidence>
<dbReference type="EMBL" id="CAMXCT020000435">
    <property type="protein sequence ID" value="CAL1132132.1"/>
    <property type="molecule type" value="Genomic_DNA"/>
</dbReference>
<evidence type="ECO:0000313" key="7">
    <source>
        <dbReference type="Proteomes" id="UP001152797"/>
    </source>
</evidence>
<protein>
    <submittedName>
        <fullName evidence="6">Vegetative incompatibility protein HET-E-1</fullName>
    </submittedName>
</protein>
<gene>
    <name evidence="5" type="ORF">C1SCF055_LOCUS6760</name>
</gene>
<evidence type="ECO:0000256" key="4">
    <source>
        <dbReference type="SAM" id="MobiDB-lite"/>
    </source>
</evidence>
<proteinExistence type="predicted"/>
<feature type="compositionally biased region" description="Basic and acidic residues" evidence="4">
    <location>
        <begin position="226"/>
        <end position="237"/>
    </location>
</feature>
<reference evidence="6 7" key="2">
    <citation type="submission" date="2024-05" db="EMBL/GenBank/DDBJ databases">
        <authorList>
            <person name="Chen Y."/>
            <person name="Shah S."/>
            <person name="Dougan E. K."/>
            <person name="Thang M."/>
            <person name="Chan C."/>
        </authorList>
    </citation>
    <scope>NUCLEOTIDE SEQUENCE [LARGE SCALE GENOMIC DNA]</scope>
</reference>
<dbReference type="Proteomes" id="UP001152797">
    <property type="component" value="Unassembled WGS sequence"/>
</dbReference>
<evidence type="ECO:0000313" key="6">
    <source>
        <dbReference type="EMBL" id="CAL4766069.1"/>
    </source>
</evidence>
<dbReference type="InterPro" id="IPR019775">
    <property type="entry name" value="WD40_repeat_CS"/>
</dbReference>
<evidence type="ECO:0000256" key="2">
    <source>
        <dbReference type="ARBA" id="ARBA00022737"/>
    </source>
</evidence>
<sequence length="244" mass="27668">MDYDALLLDNNRRSMFPGCEPRLLSVSSDHTMRMWNIKTGEEQRVFWRHKAAVLCLSVDFNSGMAVTGSGDQTLALWDIETAKQPLKSIFRGHKDWVTSLDVDWEGRILIHKMENIRAVSAILPSAAQFLAESSVPLEQQEILEKLKELHLGGDHEHIMPSDQRIASLQQELSTIYAALPKNSRGALRMSTARYLLHRLFVQRHGWHFKGLAPEGDTWDSISPSHVLDDRAPKDRIVSDSSDSE</sequence>
<name>A0A9P1FLT4_9DINO</name>
<dbReference type="SUPFAM" id="SSF50978">
    <property type="entry name" value="WD40 repeat-like"/>
    <property type="match status" value="1"/>
</dbReference>
<dbReference type="EMBL" id="CAMXCT010000435">
    <property type="protein sequence ID" value="CAI3978757.1"/>
    <property type="molecule type" value="Genomic_DNA"/>
</dbReference>
<dbReference type="OrthoDB" id="308449at2759"/>
<dbReference type="AlphaFoldDB" id="A0A9P1FLT4"/>
<feature type="repeat" description="WD" evidence="3">
    <location>
        <begin position="23"/>
        <end position="45"/>
    </location>
</feature>
<dbReference type="InterPro" id="IPR036322">
    <property type="entry name" value="WD40_repeat_dom_sf"/>
</dbReference>
<reference evidence="5" key="1">
    <citation type="submission" date="2022-10" db="EMBL/GenBank/DDBJ databases">
        <authorList>
            <person name="Chen Y."/>
            <person name="Dougan E. K."/>
            <person name="Chan C."/>
            <person name="Rhodes N."/>
            <person name="Thang M."/>
        </authorList>
    </citation>
    <scope>NUCLEOTIDE SEQUENCE</scope>
</reference>
<keyword evidence="1 3" id="KW-0853">WD repeat</keyword>
<evidence type="ECO:0000256" key="3">
    <source>
        <dbReference type="PROSITE-ProRule" id="PRU00221"/>
    </source>
</evidence>
<dbReference type="InterPro" id="IPR001680">
    <property type="entry name" value="WD40_rpt"/>
</dbReference>